<dbReference type="Gene3D" id="3.40.50.720">
    <property type="entry name" value="NAD(P)-binding Rossmann-like Domain"/>
    <property type="match status" value="1"/>
</dbReference>
<sequence>MITVMGASGATGGALLDSLVALGVPCRAVTRDPAGLVRRIAERAQHVRGIEVVGADAADPASLRAAFVGCEALFLAMANGPDQVAYENAAVDAAAACGVRHVVKLSAPAAEPDAPVAVSRGHSSIEQRLQERGLVATMLRPYAFMQKLPLLADGIRHGGVIVGAMGGAACNYVDVRDIADVAAAALTGPPPGPAGAVLDLTGPEAITYPELAERIGRLLGRTIRYVDLPPQVFRAHLVRVAGMPDWLAAHVAEIQQLAVLRPERPTDDVARLLGRAPRSLDAYLAEHVGLFR</sequence>
<gene>
    <name evidence="2" type="ORF">LZ495_07910</name>
</gene>
<reference evidence="2" key="1">
    <citation type="submission" date="2022-01" db="EMBL/GenBank/DDBJ databases">
        <title>Genome-Based Taxonomic Classification of the Phylum Actinobacteria.</title>
        <authorList>
            <person name="Gao Y."/>
        </authorList>
    </citation>
    <scope>NUCLEOTIDE SEQUENCE</scope>
    <source>
        <strain evidence="2">KLBMP 8922</strain>
    </source>
</reference>
<dbReference type="Proteomes" id="UP001165378">
    <property type="component" value="Unassembled WGS sequence"/>
</dbReference>
<dbReference type="SUPFAM" id="SSF51735">
    <property type="entry name" value="NAD(P)-binding Rossmann-fold domains"/>
    <property type="match status" value="1"/>
</dbReference>
<keyword evidence="3" id="KW-1185">Reference proteome</keyword>
<feature type="domain" description="NmrA-like" evidence="1">
    <location>
        <begin position="2"/>
        <end position="256"/>
    </location>
</feature>
<protein>
    <submittedName>
        <fullName evidence="2">NmrA family NAD(P)-binding protein</fullName>
    </submittedName>
</protein>
<name>A0AA41PWR7_9ACTN</name>
<dbReference type="InterPro" id="IPR051604">
    <property type="entry name" value="Ergot_Alk_Oxidoreductase"/>
</dbReference>
<dbReference type="EMBL" id="JAKFHA010000003">
    <property type="protein sequence ID" value="MCF2527141.1"/>
    <property type="molecule type" value="Genomic_DNA"/>
</dbReference>
<accession>A0AA41PWR7</accession>
<dbReference type="InterPro" id="IPR008030">
    <property type="entry name" value="NmrA-like"/>
</dbReference>
<dbReference type="Gene3D" id="3.90.25.10">
    <property type="entry name" value="UDP-galactose 4-epimerase, domain 1"/>
    <property type="match status" value="1"/>
</dbReference>
<evidence type="ECO:0000259" key="1">
    <source>
        <dbReference type="Pfam" id="PF05368"/>
    </source>
</evidence>
<dbReference type="PANTHER" id="PTHR43162">
    <property type="match status" value="1"/>
</dbReference>
<dbReference type="RefSeq" id="WP_235051286.1">
    <property type="nucleotide sequence ID" value="NZ_JAKFHA010000003.1"/>
</dbReference>
<organism evidence="2 3">
    <name type="scientific">Yinghuangia soli</name>
    <dbReference type="NCBI Taxonomy" id="2908204"/>
    <lineage>
        <taxon>Bacteria</taxon>
        <taxon>Bacillati</taxon>
        <taxon>Actinomycetota</taxon>
        <taxon>Actinomycetes</taxon>
        <taxon>Kitasatosporales</taxon>
        <taxon>Streptomycetaceae</taxon>
        <taxon>Yinghuangia</taxon>
    </lineage>
</organism>
<dbReference type="AlphaFoldDB" id="A0AA41PWR7"/>
<dbReference type="PANTHER" id="PTHR43162:SF1">
    <property type="entry name" value="PRESTALK A DIFFERENTIATION PROTEIN A"/>
    <property type="match status" value="1"/>
</dbReference>
<comment type="caution">
    <text evidence="2">The sequence shown here is derived from an EMBL/GenBank/DDBJ whole genome shotgun (WGS) entry which is preliminary data.</text>
</comment>
<evidence type="ECO:0000313" key="3">
    <source>
        <dbReference type="Proteomes" id="UP001165378"/>
    </source>
</evidence>
<dbReference type="InterPro" id="IPR036291">
    <property type="entry name" value="NAD(P)-bd_dom_sf"/>
</dbReference>
<proteinExistence type="predicted"/>
<dbReference type="Pfam" id="PF05368">
    <property type="entry name" value="NmrA"/>
    <property type="match status" value="1"/>
</dbReference>
<evidence type="ECO:0000313" key="2">
    <source>
        <dbReference type="EMBL" id="MCF2527141.1"/>
    </source>
</evidence>